<feature type="transmembrane region" description="Helical" evidence="1">
    <location>
        <begin position="702"/>
        <end position="731"/>
    </location>
</feature>
<feature type="transmembrane region" description="Helical" evidence="1">
    <location>
        <begin position="330"/>
        <end position="350"/>
    </location>
</feature>
<dbReference type="OrthoDB" id="10006435at2759"/>
<feature type="transmembrane region" description="Helical" evidence="1">
    <location>
        <begin position="270"/>
        <end position="294"/>
    </location>
</feature>
<organism evidence="4">
    <name type="scientific">Lepeophtheirus salmonis</name>
    <name type="common">Salmon louse</name>
    <name type="synonym">Caligus salmonis</name>
    <dbReference type="NCBI Taxonomy" id="72036"/>
    <lineage>
        <taxon>Eukaryota</taxon>
        <taxon>Metazoa</taxon>
        <taxon>Ecdysozoa</taxon>
        <taxon>Arthropoda</taxon>
        <taxon>Crustacea</taxon>
        <taxon>Multicrustacea</taxon>
        <taxon>Hexanauplia</taxon>
        <taxon>Copepoda</taxon>
        <taxon>Siphonostomatoida</taxon>
        <taxon>Caligidae</taxon>
        <taxon>Lepeophtheirus</taxon>
    </lineage>
</organism>
<keyword evidence="1" id="KW-0472">Membrane</keyword>
<proteinExistence type="predicted"/>
<evidence type="ECO:0000259" key="3">
    <source>
        <dbReference type="Pfam" id="PF01757"/>
    </source>
</evidence>
<name>A0A0K2U155_LEPSM</name>
<dbReference type="Pfam" id="PF01757">
    <property type="entry name" value="Acyl_transf_3"/>
    <property type="match status" value="1"/>
</dbReference>
<evidence type="ECO:0000256" key="2">
    <source>
        <dbReference type="SAM" id="SignalP"/>
    </source>
</evidence>
<dbReference type="GO" id="GO:0016747">
    <property type="term" value="F:acyltransferase activity, transferring groups other than amino-acyl groups"/>
    <property type="evidence" value="ECO:0007669"/>
    <property type="project" value="InterPro"/>
</dbReference>
<feature type="transmembrane region" description="Helical" evidence="1">
    <location>
        <begin position="590"/>
        <end position="614"/>
    </location>
</feature>
<dbReference type="PANTHER" id="PTHR11161:SF0">
    <property type="entry name" value="O-ACYLTRANSFERASE LIKE PROTEIN"/>
    <property type="match status" value="1"/>
</dbReference>
<dbReference type="InterPro" id="IPR052728">
    <property type="entry name" value="O2_lipid_transport_reg"/>
</dbReference>
<evidence type="ECO:0000256" key="1">
    <source>
        <dbReference type="SAM" id="Phobius"/>
    </source>
</evidence>
<dbReference type="EMBL" id="HACA01014000">
    <property type="protein sequence ID" value="CDW31361.1"/>
    <property type="molecule type" value="Transcribed_RNA"/>
</dbReference>
<feature type="signal peptide" evidence="2">
    <location>
        <begin position="1"/>
        <end position="15"/>
    </location>
</feature>
<evidence type="ECO:0000313" key="4">
    <source>
        <dbReference type="EMBL" id="CDW31361.1"/>
    </source>
</evidence>
<feature type="transmembrane region" description="Helical" evidence="1">
    <location>
        <begin position="634"/>
        <end position="655"/>
    </location>
</feature>
<feature type="transmembrane region" description="Helical" evidence="1">
    <location>
        <begin position="425"/>
        <end position="442"/>
    </location>
</feature>
<protein>
    <recommendedName>
        <fullName evidence="3">Acyltransferase 3 domain-containing protein</fullName>
    </recommendedName>
</protein>
<dbReference type="AlphaFoldDB" id="A0A0K2U155"/>
<reference evidence="4" key="1">
    <citation type="submission" date="2014-05" db="EMBL/GenBank/DDBJ databases">
        <authorList>
            <person name="Chronopoulou M."/>
        </authorList>
    </citation>
    <scope>NUCLEOTIDE SEQUENCE</scope>
    <source>
        <tissue evidence="4">Whole organism</tissue>
    </source>
</reference>
<feature type="transmembrane region" description="Helical" evidence="1">
    <location>
        <begin position="481"/>
        <end position="503"/>
    </location>
</feature>
<keyword evidence="2" id="KW-0732">Signal</keyword>
<feature type="chain" id="PRO_5012407297" description="Acyltransferase 3 domain-containing protein" evidence="2">
    <location>
        <begin position="16"/>
        <end position="746"/>
    </location>
</feature>
<feature type="transmembrane region" description="Helical" evidence="1">
    <location>
        <begin position="515"/>
        <end position="537"/>
    </location>
</feature>
<accession>A0A0K2U155</accession>
<sequence length="746" mass="84776">MLLKVIFIFLTGATCHTSAVQYNTNLKDPLFLDLIDVLYDHHFGRKSLFSQLSSLPGFEPHNTSNYAFEKVQTEIKNGMDIEKVLVNTSTIDAFAMVSPLLNVRSACRSSSFQFLHSLLIPDGEKFFPAISMLDASSKLPNGILRDSIEFCDYVQNILGLRKCRVEKGKFHIPYGNTKGIGNSAQCHNFDDVIPARYCRIGLKKKNEEKKTIKANIGGILSAMNIEWSICIPRACSPDDVKKNYDFIFRILREVQVEILNCEEPIKESSFGVPLSLFWGLVMVLLLIGTCLDLLQINDVNFFAPLKTLSFYRSLKRTVGSEIRPGTSEEITSIGAIITLSLIWIIISNTIKSFMSGNVINQLEPLNIELKKSSAPFLYNIILNDSLPFDSICLAFGIATSFLFFRKLSKSTFSLGQYFIEHYLKFTLPILMVFSIMIIYVPYATEGPLYVPVNDNGLVDQLLHLSNFRFLFEDVKNDEMSYTWFISCLMQLCILTPLLGYSIWKRPKLGFMISIALLLLSYFFYEALIFFFNLPPLFLSSSYEKQTKSYLITPENFYRLPISLIQPFLVGILVGHISFRHVESPIKISRVFNIGMWLLSFLMIGFCMSSSILFTNDTVYGKHIWTITESVLYTLVNKLIWSAAISWIVMSCHFGYGGVFNKILAWGPFLVFSRTMTSLYLIHNVIIDIVLRTTLSSYEFNGIVMGQYCNAIVCISLFFSVLVHAICVEPFLQILILQQPKKNKEAA</sequence>
<dbReference type="PANTHER" id="PTHR11161">
    <property type="entry name" value="O-ACYLTRANSFERASE"/>
    <property type="match status" value="1"/>
</dbReference>
<feature type="transmembrane region" description="Helical" evidence="1">
    <location>
        <begin position="662"/>
        <end position="682"/>
    </location>
</feature>
<dbReference type="InterPro" id="IPR002656">
    <property type="entry name" value="Acyl_transf_3_dom"/>
</dbReference>
<feature type="transmembrane region" description="Helical" evidence="1">
    <location>
        <begin position="386"/>
        <end position="404"/>
    </location>
</feature>
<feature type="transmembrane region" description="Helical" evidence="1">
    <location>
        <begin position="557"/>
        <end position="578"/>
    </location>
</feature>
<keyword evidence="1" id="KW-1133">Transmembrane helix</keyword>
<keyword evidence="1" id="KW-0812">Transmembrane</keyword>
<feature type="domain" description="Acyltransferase 3" evidence="3">
    <location>
        <begin position="401"/>
        <end position="706"/>
    </location>
</feature>